<evidence type="ECO:0000313" key="7">
    <source>
        <dbReference type="EMBL" id="CAL7951911.1"/>
    </source>
</evidence>
<evidence type="ECO:0000256" key="5">
    <source>
        <dbReference type="ARBA" id="ARBA00023136"/>
    </source>
</evidence>
<dbReference type="PANTHER" id="PTHR16296">
    <property type="entry name" value="UNCHARACTERIZED HYPOTHALAMUS PROTEIN HT007"/>
    <property type="match status" value="1"/>
</dbReference>
<sequence length="217" mass="24720">MAVVPRYKTKYIYDLNPENACVIQKRLIKDWEPAREVFLLRYGPSLLSFFTATSGLLINSMLRRSLRLLSTGYFSSNLLLSIGPAFMTYATYKKFVLEDLILYKPKCTLCTELKAFAIMGVTSILYPFVLTTSLNLPIAAYVGLRVPYIYEVKELGRFFKSVLVPNQQRLMILFTGNTLLASLVTYKVLQEVKLLERILLKVGKYMDENGLGDLTPV</sequence>
<evidence type="ECO:0000256" key="6">
    <source>
        <dbReference type="SAM" id="Phobius"/>
    </source>
</evidence>
<keyword evidence="4" id="KW-0496">Mitochondrion</keyword>
<comment type="subcellular location">
    <subcellularLocation>
        <location evidence="1">Mitochondrion membrane</location>
        <topology evidence="1">Multi-pass membrane protein</topology>
    </subcellularLocation>
</comment>
<protein>
    <submittedName>
        <fullName evidence="7">Uncharacterized protein</fullName>
    </submittedName>
</protein>
<evidence type="ECO:0000256" key="2">
    <source>
        <dbReference type="ARBA" id="ARBA00022692"/>
    </source>
</evidence>
<dbReference type="EMBL" id="CAXAJV020001301">
    <property type="protein sequence ID" value="CAL7951911.1"/>
    <property type="molecule type" value="Genomic_DNA"/>
</dbReference>
<evidence type="ECO:0000256" key="3">
    <source>
        <dbReference type="ARBA" id="ARBA00022989"/>
    </source>
</evidence>
<evidence type="ECO:0000256" key="1">
    <source>
        <dbReference type="ARBA" id="ARBA00004225"/>
    </source>
</evidence>
<feature type="transmembrane region" description="Helical" evidence="6">
    <location>
        <begin position="74"/>
        <end position="92"/>
    </location>
</feature>
<dbReference type="InterPro" id="IPR009801">
    <property type="entry name" value="TMEM126"/>
</dbReference>
<keyword evidence="8" id="KW-1185">Reference proteome</keyword>
<evidence type="ECO:0000256" key="4">
    <source>
        <dbReference type="ARBA" id="ARBA00023128"/>
    </source>
</evidence>
<keyword evidence="2 6" id="KW-0812">Transmembrane</keyword>
<gene>
    <name evidence="7" type="ORF">XYLVIOL_LOCUS10774</name>
</gene>
<comment type="caution">
    <text evidence="7">The sequence shown here is derived from an EMBL/GenBank/DDBJ whole genome shotgun (WGS) entry which is preliminary data.</text>
</comment>
<accession>A0ABP1PFA1</accession>
<keyword evidence="5 6" id="KW-0472">Membrane</keyword>
<dbReference type="PANTHER" id="PTHR16296:SF2">
    <property type="entry name" value="TRANSMEMBRANE PROTEIN 126A"/>
    <property type="match status" value="1"/>
</dbReference>
<feature type="transmembrane region" description="Helical" evidence="6">
    <location>
        <begin position="124"/>
        <end position="150"/>
    </location>
</feature>
<name>A0ABP1PFA1_XYLVO</name>
<proteinExistence type="predicted"/>
<organism evidence="7 8">
    <name type="scientific">Xylocopa violacea</name>
    <name type="common">Violet carpenter bee</name>
    <name type="synonym">Apis violacea</name>
    <dbReference type="NCBI Taxonomy" id="135666"/>
    <lineage>
        <taxon>Eukaryota</taxon>
        <taxon>Metazoa</taxon>
        <taxon>Ecdysozoa</taxon>
        <taxon>Arthropoda</taxon>
        <taxon>Hexapoda</taxon>
        <taxon>Insecta</taxon>
        <taxon>Pterygota</taxon>
        <taxon>Neoptera</taxon>
        <taxon>Endopterygota</taxon>
        <taxon>Hymenoptera</taxon>
        <taxon>Apocrita</taxon>
        <taxon>Aculeata</taxon>
        <taxon>Apoidea</taxon>
        <taxon>Anthophila</taxon>
        <taxon>Apidae</taxon>
        <taxon>Xylocopa</taxon>
        <taxon>Xylocopa</taxon>
    </lineage>
</organism>
<dbReference type="Pfam" id="PF07114">
    <property type="entry name" value="TMEM126"/>
    <property type="match status" value="1"/>
</dbReference>
<reference evidence="7 8" key="1">
    <citation type="submission" date="2024-08" db="EMBL/GenBank/DDBJ databases">
        <authorList>
            <person name="Will J Nash"/>
            <person name="Angela Man"/>
            <person name="Seanna McTaggart"/>
            <person name="Kendall Baker"/>
            <person name="Tom Barker"/>
            <person name="Leah Catchpole"/>
            <person name="Alex Durrant"/>
            <person name="Karim Gharbi"/>
            <person name="Naomi Irish"/>
            <person name="Gemy Kaithakottil"/>
            <person name="Debby Ku"/>
            <person name="Aaliyah Providence"/>
            <person name="Felix Shaw"/>
            <person name="David Swarbreck"/>
            <person name="Chris Watkins"/>
            <person name="Ann M. McCartney"/>
            <person name="Giulio Formenti"/>
            <person name="Alice Mouton"/>
            <person name="Noel Vella"/>
            <person name="Bjorn M von Reumont"/>
            <person name="Adriana Vella"/>
            <person name="Wilfried Haerty"/>
        </authorList>
    </citation>
    <scope>NUCLEOTIDE SEQUENCE [LARGE SCALE GENOMIC DNA]</scope>
</reference>
<keyword evidence="3 6" id="KW-1133">Transmembrane helix</keyword>
<dbReference type="Proteomes" id="UP001642520">
    <property type="component" value="Unassembled WGS sequence"/>
</dbReference>
<evidence type="ECO:0000313" key="8">
    <source>
        <dbReference type="Proteomes" id="UP001642520"/>
    </source>
</evidence>